<evidence type="ECO:0000313" key="1">
    <source>
        <dbReference type="EMBL" id="MTK21737.1"/>
    </source>
</evidence>
<evidence type="ECO:0000313" key="2">
    <source>
        <dbReference type="Proteomes" id="UP000487649"/>
    </source>
</evidence>
<dbReference type="Proteomes" id="UP000487649">
    <property type="component" value="Unassembled WGS sequence"/>
</dbReference>
<dbReference type="RefSeq" id="WP_040763807.1">
    <property type="nucleotide sequence ID" value="NZ_JAMQUV010000028.1"/>
</dbReference>
<comment type="caution">
    <text evidence="1">The sequence shown here is derived from an EMBL/GenBank/DDBJ whole genome shotgun (WGS) entry which is preliminary data.</text>
</comment>
<organism evidence="1 2">
    <name type="scientific">Turicibacter sanguinis</name>
    <dbReference type="NCBI Taxonomy" id="154288"/>
    <lineage>
        <taxon>Bacteria</taxon>
        <taxon>Bacillati</taxon>
        <taxon>Bacillota</taxon>
        <taxon>Erysipelotrichia</taxon>
        <taxon>Erysipelotrichales</taxon>
        <taxon>Turicibacteraceae</taxon>
        <taxon>Turicibacter</taxon>
    </lineage>
</organism>
<proteinExistence type="predicted"/>
<accession>A0A9X4XFQ2</accession>
<dbReference type="EMBL" id="WMQE01000022">
    <property type="protein sequence ID" value="MTK21737.1"/>
    <property type="molecule type" value="Genomic_DNA"/>
</dbReference>
<protein>
    <submittedName>
        <fullName evidence="1">Uncharacterized protein</fullName>
    </submittedName>
</protein>
<sequence>MGTIKPTPAEICTTFMETILWHLVDPTAEILNHSLLCAQSGLKLSAKDSVNHLKNLWMICKECGCPNLTVMVFNKKSHLPGDWYFNVFESINPEIQYHRAQHVKEELLKVETYLDWDEIAKKYCLSEPLIFRLTARKRTLQLLRKVRD</sequence>
<gene>
    <name evidence="1" type="ORF">GMA92_09935</name>
</gene>
<name>A0A9X4XFQ2_9FIRM</name>
<dbReference type="AlphaFoldDB" id="A0A9X4XFQ2"/>
<reference evidence="1 2" key="1">
    <citation type="journal article" date="2019" name="Nat. Med.">
        <title>A library of human gut bacterial isolates paired with longitudinal multiomics data enables mechanistic microbiome research.</title>
        <authorList>
            <person name="Poyet M."/>
            <person name="Groussin M."/>
            <person name="Gibbons S.M."/>
            <person name="Avila-Pacheco J."/>
            <person name="Jiang X."/>
            <person name="Kearney S.M."/>
            <person name="Perrotta A.R."/>
            <person name="Berdy B."/>
            <person name="Zhao S."/>
            <person name="Lieberman T.D."/>
            <person name="Swanson P.K."/>
            <person name="Smith M."/>
            <person name="Roesemann S."/>
            <person name="Alexander J.E."/>
            <person name="Rich S.A."/>
            <person name="Livny J."/>
            <person name="Vlamakis H."/>
            <person name="Clish C."/>
            <person name="Bullock K."/>
            <person name="Deik A."/>
            <person name="Scott J."/>
            <person name="Pierce K.A."/>
            <person name="Xavier R.J."/>
            <person name="Alm E.J."/>
        </authorList>
    </citation>
    <scope>NUCLEOTIDE SEQUENCE [LARGE SCALE GENOMIC DNA]</scope>
    <source>
        <strain evidence="1 2">BIOML-A198</strain>
    </source>
</reference>